<accession>A0A6P1DR05</accession>
<name>A0A6P1DR05_9GAMM</name>
<sequence length="64" mass="6724">MSCGDSYWWRTLALLRYVAVLGVAARSAVKGLVLRVGGNRSGRMAVALGATADLTSRSHARCSG</sequence>
<comment type="caution">
    <text evidence="1">The sequence shown here is derived from an EMBL/GenBank/DDBJ whole genome shotgun (WGS) entry which is preliminary data.</text>
</comment>
<reference evidence="2" key="1">
    <citation type="journal article" date="2020" name="Microbiol. Resour. Announc.">
        <title>Draft Genome Sequences of Thiorhodococcus mannitoliphagus and Thiorhodococcus minor, Purple Sulfur Photosynthetic Bacteria in the Gammaproteobacterial Family Chromatiaceae.</title>
        <authorList>
            <person name="Aviles F.A."/>
            <person name="Meyer T.E."/>
            <person name="Kyndt J.A."/>
        </authorList>
    </citation>
    <scope>NUCLEOTIDE SEQUENCE [LARGE SCALE GENOMIC DNA]</scope>
    <source>
        <strain evidence="2">DSM 18266</strain>
    </source>
</reference>
<reference evidence="1 2" key="2">
    <citation type="submission" date="2020-02" db="EMBL/GenBank/DDBJ databases">
        <title>Genome sequences of Thiorhodococcus mannitoliphagus and Thiorhodococcus minor, purple sulfur photosynthetic bacteria in the gammaproteobacterial family, Chromatiaceae.</title>
        <authorList>
            <person name="Aviles F.A."/>
            <person name="Meyer T.E."/>
            <person name="Kyndt J.A."/>
        </authorList>
    </citation>
    <scope>NUCLEOTIDE SEQUENCE [LARGE SCALE GENOMIC DNA]</scope>
    <source>
        <strain evidence="1 2">DSM 18266</strain>
    </source>
</reference>
<dbReference type="RefSeq" id="WP_164652913.1">
    <property type="nucleotide sequence ID" value="NZ_JAAIJR010000019.1"/>
</dbReference>
<evidence type="ECO:0000313" key="1">
    <source>
        <dbReference type="EMBL" id="NEX19970.1"/>
    </source>
</evidence>
<proteinExistence type="predicted"/>
<organism evidence="1 2">
    <name type="scientific">Thiorhodococcus mannitoliphagus</name>
    <dbReference type="NCBI Taxonomy" id="329406"/>
    <lineage>
        <taxon>Bacteria</taxon>
        <taxon>Pseudomonadati</taxon>
        <taxon>Pseudomonadota</taxon>
        <taxon>Gammaproteobacteria</taxon>
        <taxon>Chromatiales</taxon>
        <taxon>Chromatiaceae</taxon>
        <taxon>Thiorhodococcus</taxon>
    </lineage>
</organism>
<evidence type="ECO:0000313" key="2">
    <source>
        <dbReference type="Proteomes" id="UP000471640"/>
    </source>
</evidence>
<dbReference type="EMBL" id="JAAIJR010000019">
    <property type="protein sequence ID" value="NEX19970.1"/>
    <property type="molecule type" value="Genomic_DNA"/>
</dbReference>
<gene>
    <name evidence="1" type="ORF">G3480_06525</name>
</gene>
<keyword evidence="2" id="KW-1185">Reference proteome</keyword>
<dbReference type="Proteomes" id="UP000471640">
    <property type="component" value="Unassembled WGS sequence"/>
</dbReference>
<protein>
    <submittedName>
        <fullName evidence="1">Uncharacterized protein</fullName>
    </submittedName>
</protein>
<dbReference type="AlphaFoldDB" id="A0A6P1DR05"/>